<dbReference type="GO" id="GO:0006002">
    <property type="term" value="P:fructose 6-phosphate metabolic process"/>
    <property type="evidence" value="ECO:0007669"/>
    <property type="project" value="TreeGrafter"/>
</dbReference>
<dbReference type="PRINTS" id="PR01958">
    <property type="entry name" value="S17BPHPHTASE"/>
</dbReference>
<dbReference type="EMBL" id="MK212320">
    <property type="protein sequence ID" value="AZL94286.1"/>
    <property type="molecule type" value="mRNA"/>
</dbReference>
<keyword evidence="7" id="KW-0119">Carbohydrate metabolism</keyword>
<dbReference type="PIRSF" id="PIRSF000904">
    <property type="entry name" value="FBPtase_SBPase"/>
    <property type="match status" value="1"/>
</dbReference>
<dbReference type="GO" id="GO:0006000">
    <property type="term" value="P:fructose metabolic process"/>
    <property type="evidence" value="ECO:0007669"/>
    <property type="project" value="TreeGrafter"/>
</dbReference>
<evidence type="ECO:0000256" key="6">
    <source>
        <dbReference type="ARBA" id="ARBA00022842"/>
    </source>
</evidence>
<comment type="pathway">
    <text evidence="2">Carbohydrate biosynthesis; Calvin cycle.</text>
</comment>
<dbReference type="InterPro" id="IPR000146">
    <property type="entry name" value="FBPase_class-1"/>
</dbReference>
<dbReference type="AlphaFoldDB" id="A0A3Q8UBI9"/>
<evidence type="ECO:0000256" key="4">
    <source>
        <dbReference type="ARBA" id="ARBA00022723"/>
    </source>
</evidence>
<protein>
    <submittedName>
        <fullName evidence="10">Sedoheptulose-1,7-bisphosphatase</fullName>
    </submittedName>
</protein>
<dbReference type="InterPro" id="IPR023079">
    <property type="entry name" value="SBPase"/>
</dbReference>
<comment type="similarity">
    <text evidence="3">Belongs to the FBPase class 1 family.</text>
</comment>
<feature type="domain" description="Fructose-1-6-bisphosphatase class 1 C-terminal" evidence="9">
    <location>
        <begin position="178"/>
        <end position="299"/>
    </location>
</feature>
<reference evidence="10" key="1">
    <citation type="journal article" date="2018" name="Genome Biol. Evol.">
        <title>Nephromyces encodes a urate metabolism pathway and predicted peroxisomes, demonstrating these are not ancient losses of apicomplexans.</title>
        <authorList>
            <person name="Paight C."/>
            <person name="Slamovits C.H."/>
            <person name="Saffo M.B."/>
            <person name="Lane C.E."/>
        </authorList>
    </citation>
    <scope>NUCLEOTIDE SEQUENCE</scope>
    <source>
        <strain evidence="10">Cardio129</strain>
    </source>
</reference>
<evidence type="ECO:0000256" key="5">
    <source>
        <dbReference type="ARBA" id="ARBA00022801"/>
    </source>
</evidence>
<evidence type="ECO:0000256" key="3">
    <source>
        <dbReference type="ARBA" id="ARBA00010941"/>
    </source>
</evidence>
<accession>A0A3Q8UBI9</accession>
<dbReference type="GO" id="GO:0030388">
    <property type="term" value="P:fructose 1,6-bisphosphate metabolic process"/>
    <property type="evidence" value="ECO:0007669"/>
    <property type="project" value="TreeGrafter"/>
</dbReference>
<dbReference type="InterPro" id="IPR033391">
    <property type="entry name" value="FBPase_N"/>
</dbReference>
<dbReference type="GO" id="GO:0006094">
    <property type="term" value="P:gluconeogenesis"/>
    <property type="evidence" value="ECO:0007669"/>
    <property type="project" value="TreeGrafter"/>
</dbReference>
<name>A0A3Q8UBI9_9APIC</name>
<organism evidence="10">
    <name type="scientific">Cardiosporidium cionae</name>
    <dbReference type="NCBI Taxonomy" id="476202"/>
    <lineage>
        <taxon>Eukaryota</taxon>
        <taxon>Sar</taxon>
        <taxon>Alveolata</taxon>
        <taxon>Apicomplexa</taxon>
        <taxon>Aconoidasida</taxon>
        <taxon>Nephromycida</taxon>
        <taxon>Cardiosporidium</taxon>
    </lineage>
</organism>
<dbReference type="Gene3D" id="3.30.540.10">
    <property type="entry name" value="Fructose-1,6-Bisphosphatase, subunit A, domain 1"/>
    <property type="match status" value="1"/>
</dbReference>
<dbReference type="PANTHER" id="PTHR11556:SF35">
    <property type="entry name" value="SEDOHEPTULOSE-1,7-BISPHOSPHATASE, CHLOROPLASTIC"/>
    <property type="match status" value="1"/>
</dbReference>
<sequence length="312" mass="34941">MESIYSTGDMAKIYSAIFKSLEEITDLMRYEPISKTTTKNDFGEEQLNVDKETDEIIYKNLKESGVVYNACSEESIHPQVLNEGGSYTVCFDPLDGSSIVDANFAVGSIFGIWPKTDLIGESCRKMVGACLGVYGTKTVALVYNQDKDEIDELTYRRIEGQYKWVVTEEGIKICEGDANTFAPGNLRVTKELPGYKHAIDWFIENGKKLRYSGGMAPDVYHIFHKKEGVFLYPGIKEKKIAKLRVLYECAPIAFLIEKAGGMATDGHIPILDLVVDGYEMRTPVYLGSKSDIERVDKFIKEAEEKGEQAVDP</sequence>
<dbReference type="InterPro" id="IPR044015">
    <property type="entry name" value="FBPase_C_dom"/>
</dbReference>
<evidence type="ECO:0000256" key="2">
    <source>
        <dbReference type="ARBA" id="ARBA00005215"/>
    </source>
</evidence>
<keyword evidence="4" id="KW-0479">Metal-binding</keyword>
<keyword evidence="5" id="KW-0378">Hydrolase</keyword>
<dbReference type="Pfam" id="PF18913">
    <property type="entry name" value="FBPase_C"/>
    <property type="match status" value="1"/>
</dbReference>
<dbReference type="SUPFAM" id="SSF56655">
    <property type="entry name" value="Carbohydrate phosphatase"/>
    <property type="match status" value="1"/>
</dbReference>
<feature type="domain" description="Fructose-1-6-bisphosphatase class I N-terminal" evidence="8">
    <location>
        <begin position="6"/>
        <end position="164"/>
    </location>
</feature>
<evidence type="ECO:0000259" key="9">
    <source>
        <dbReference type="Pfam" id="PF18913"/>
    </source>
</evidence>
<comment type="cofactor">
    <cofactor evidence="1">
        <name>Mg(2+)</name>
        <dbReference type="ChEBI" id="CHEBI:18420"/>
    </cofactor>
</comment>
<dbReference type="Pfam" id="PF00316">
    <property type="entry name" value="FBPase"/>
    <property type="match status" value="1"/>
</dbReference>
<dbReference type="PANTHER" id="PTHR11556">
    <property type="entry name" value="FRUCTOSE-1,6-BISPHOSPHATASE-RELATED"/>
    <property type="match status" value="1"/>
</dbReference>
<evidence type="ECO:0000256" key="7">
    <source>
        <dbReference type="ARBA" id="ARBA00023277"/>
    </source>
</evidence>
<dbReference type="Gene3D" id="3.40.190.80">
    <property type="match status" value="1"/>
</dbReference>
<keyword evidence="6" id="KW-0460">Magnesium</keyword>
<dbReference type="GO" id="GO:0005986">
    <property type="term" value="P:sucrose biosynthetic process"/>
    <property type="evidence" value="ECO:0007669"/>
    <property type="project" value="TreeGrafter"/>
</dbReference>
<evidence type="ECO:0000313" key="10">
    <source>
        <dbReference type="EMBL" id="AZL94286.1"/>
    </source>
</evidence>
<proteinExistence type="evidence at transcript level"/>
<dbReference type="GO" id="GO:0046872">
    <property type="term" value="F:metal ion binding"/>
    <property type="evidence" value="ECO:0007669"/>
    <property type="project" value="UniProtKB-KW"/>
</dbReference>
<dbReference type="PROSITE" id="PS00124">
    <property type="entry name" value="FBPASE"/>
    <property type="match status" value="1"/>
</dbReference>
<evidence type="ECO:0000256" key="1">
    <source>
        <dbReference type="ARBA" id="ARBA00001946"/>
    </source>
</evidence>
<dbReference type="GO" id="GO:0042132">
    <property type="term" value="F:fructose 1,6-bisphosphate 1-phosphatase activity"/>
    <property type="evidence" value="ECO:0007669"/>
    <property type="project" value="TreeGrafter"/>
</dbReference>
<dbReference type="InterPro" id="IPR020548">
    <property type="entry name" value="Fructose_bisphosphatase_AS"/>
</dbReference>
<evidence type="ECO:0000259" key="8">
    <source>
        <dbReference type="Pfam" id="PF00316"/>
    </source>
</evidence>
<dbReference type="GO" id="GO:0005737">
    <property type="term" value="C:cytoplasm"/>
    <property type="evidence" value="ECO:0007669"/>
    <property type="project" value="TreeGrafter"/>
</dbReference>